<keyword evidence="2" id="KW-1185">Reference proteome</keyword>
<reference evidence="2" key="1">
    <citation type="journal article" date="2022" name="Nat. Commun.">
        <title>Chromosome evolution and the genetic basis of agronomically important traits in greater yam.</title>
        <authorList>
            <person name="Bredeson J.V."/>
            <person name="Lyons J.B."/>
            <person name="Oniyinde I.O."/>
            <person name="Okereke N.R."/>
            <person name="Kolade O."/>
            <person name="Nnabue I."/>
            <person name="Nwadili C.O."/>
            <person name="Hribova E."/>
            <person name="Parker M."/>
            <person name="Nwogha J."/>
            <person name="Shu S."/>
            <person name="Carlson J."/>
            <person name="Kariba R."/>
            <person name="Muthemba S."/>
            <person name="Knop K."/>
            <person name="Barton G.J."/>
            <person name="Sherwood A.V."/>
            <person name="Lopez-Montes A."/>
            <person name="Asiedu R."/>
            <person name="Jamnadass R."/>
            <person name="Muchugi A."/>
            <person name="Goodstein D."/>
            <person name="Egesi C.N."/>
            <person name="Featherston J."/>
            <person name="Asfaw A."/>
            <person name="Simpson G.G."/>
            <person name="Dolezel J."/>
            <person name="Hendre P.S."/>
            <person name="Van Deynze A."/>
            <person name="Kumar P.L."/>
            <person name="Obidiegwu J.E."/>
            <person name="Bhattacharjee R."/>
            <person name="Rokhsar D.S."/>
        </authorList>
    </citation>
    <scope>NUCLEOTIDE SEQUENCE [LARGE SCALE GENOMIC DNA]</scope>
    <source>
        <strain evidence="2">cv. TDa95/00328</strain>
    </source>
</reference>
<gene>
    <name evidence="1" type="ORF">IHE45_07G115900</name>
</gene>
<evidence type="ECO:0000313" key="2">
    <source>
        <dbReference type="Proteomes" id="UP000827976"/>
    </source>
</evidence>
<organism evidence="1 2">
    <name type="scientific">Dioscorea alata</name>
    <name type="common">Purple yam</name>
    <dbReference type="NCBI Taxonomy" id="55571"/>
    <lineage>
        <taxon>Eukaryota</taxon>
        <taxon>Viridiplantae</taxon>
        <taxon>Streptophyta</taxon>
        <taxon>Embryophyta</taxon>
        <taxon>Tracheophyta</taxon>
        <taxon>Spermatophyta</taxon>
        <taxon>Magnoliopsida</taxon>
        <taxon>Liliopsida</taxon>
        <taxon>Dioscoreales</taxon>
        <taxon>Dioscoreaceae</taxon>
        <taxon>Dioscorea</taxon>
    </lineage>
</organism>
<accession>A0ACB7VTZ9</accession>
<protein>
    <submittedName>
        <fullName evidence="1">Leucine-rich repeat protein</fullName>
    </submittedName>
</protein>
<proteinExistence type="predicted"/>
<evidence type="ECO:0000313" key="1">
    <source>
        <dbReference type="EMBL" id="KAH7677934.1"/>
    </source>
</evidence>
<name>A0ACB7VTZ9_DIOAL</name>
<dbReference type="EMBL" id="CM037017">
    <property type="protein sequence ID" value="KAH7677934.1"/>
    <property type="molecule type" value="Genomic_DNA"/>
</dbReference>
<sequence>MFEYSELFVPFSYYKILAPETLRSSSPSMSTGHRNPITFFLLFFIAFLLSFRSFSSKITSHSQCIDLLELKKGFLFSYATTSLPSWLTGTDCCTWEGLTCEEASGLVVFLDLSERNISGKIMPFLFNITSLQRLNLAYNSFNESPLLEIRNLGNLTHLNLSNSGVIDHQVPMDISLLRKLVSLDLSWSGWNTESPPLELRKLIGGLSNLKELYLDGVNVSANGTEWCSVISESVPKLEALSLVGCSLTGPIDSSLSKLWNLSLLRLDDNDLSSEVPEFFEDFYSLNVLTLFNCKLQGFFPKSVFQLKNLKYIDISHNDELSGYLPDFLKDSTLESLIISSTNFSGSLPDSLGNLQSLIDLDLSGCHFSGSIPWSFRNLSQLVYLDLSYNNLTGEIPVVLGGIWISEILLSNNNLNGSVPESFSQLNHLVTLDLQENFLSGSIPASLFTLPALQELQLSENEFSGQLEEFSNASFVLQVVDLGNNNLLGEIPKSMFGLLGLQFLELSSNNFTGTIELDLFHNLRNLKYLDLSSNNLSVSDGTGDSSLLFPSLAELMLESCNLVTIPAFLKHKNNMKCLSLSNNKISGTIPEWIWSIGDINMSYCYLNLSRNLFTFVEGPPPLVTMSAGFILDLHSNLLGGPIPLPPPNSFIVDYSNNHFASFIPSNISYYIKNTIFFSLSNNRLTGEVPSSICQATNLRILDLSYNNLNGSIPACLMESLTELLVLRARGNQFQGPIPQQISSRCALQKINLHGNKLEGEVPRSLANCDKLEFLDLGSNNLVDSFPYWLGNLPELKVLVLRENGFYGPYVNTRGNCEGNHTFAMVHILDISSNNFSGTLSSDCFKNMKAMMSHQGITNAFRGLTTNFSFVVVSSISGHHSLFDSSDYWDLVTVALKGVKRDLVNTMTFFTAIDVSNNQFEGPLPEAIGNLKALISLNMSGNDFNGRIPSVFENLTEMQSLDLSGNQLSGQIPNSLTFLTFLSFLNLSNNNLVGKIPYGNQFSTFSSNSFEGNPGLCGSQLSRQCVYSSAEPSSNFNNAYPGLDIDVIWIWMFTGLGFIVGFASVIGLQLLFPSGIYAKDRIILS</sequence>
<comment type="caution">
    <text evidence="1">The sequence shown here is derived from an EMBL/GenBank/DDBJ whole genome shotgun (WGS) entry which is preliminary data.</text>
</comment>
<dbReference type="Proteomes" id="UP000827976">
    <property type="component" value="Chromosome 7"/>
</dbReference>